<evidence type="ECO:0000259" key="10">
    <source>
        <dbReference type="Pfam" id="PF02838"/>
    </source>
</evidence>
<feature type="chain" id="PRO_5026134674" evidence="7">
    <location>
        <begin position="35"/>
        <end position="1211"/>
    </location>
</feature>
<dbReference type="Pfam" id="PF16403">
    <property type="entry name" value="Bact_surface_Ig-like"/>
    <property type="match status" value="1"/>
</dbReference>
<dbReference type="CDD" id="cd06564">
    <property type="entry name" value="GH20_DspB_LnbB-like"/>
    <property type="match status" value="1"/>
</dbReference>
<dbReference type="Gene3D" id="1.20.1270.90">
    <property type="entry name" value="AF1782-like"/>
    <property type="match status" value="1"/>
</dbReference>
<dbReference type="GO" id="GO:0005975">
    <property type="term" value="P:carbohydrate metabolic process"/>
    <property type="evidence" value="ECO:0007669"/>
    <property type="project" value="InterPro"/>
</dbReference>
<evidence type="ECO:0000259" key="12">
    <source>
        <dbReference type="Pfam" id="PF16403"/>
    </source>
</evidence>
<feature type="domain" description="Beta-hexosaminidase bacterial type N-terminal" evidence="10">
    <location>
        <begin position="53"/>
        <end position="174"/>
    </location>
</feature>
<feature type="region of interest" description="Disordered" evidence="5">
    <location>
        <begin position="967"/>
        <end position="987"/>
    </location>
</feature>
<keyword evidence="3" id="KW-0326">Glycosidase</keyword>
<dbReference type="InterPro" id="IPR000421">
    <property type="entry name" value="FA58C"/>
</dbReference>
<dbReference type="Gene3D" id="2.60.120.260">
    <property type="entry name" value="Galactose-binding domain-like"/>
    <property type="match status" value="1"/>
</dbReference>
<comment type="caution">
    <text evidence="13">The sequence shown here is derived from an EMBL/GenBank/DDBJ whole genome shotgun (WGS) entry which is preliminary data.</text>
</comment>
<evidence type="ECO:0000256" key="1">
    <source>
        <dbReference type="ARBA" id="ARBA00006285"/>
    </source>
</evidence>
<dbReference type="InterPro" id="IPR052764">
    <property type="entry name" value="GH20_Enzymes"/>
</dbReference>
<feature type="compositionally biased region" description="Basic and acidic residues" evidence="5">
    <location>
        <begin position="1128"/>
        <end position="1146"/>
    </location>
</feature>
<feature type="region of interest" description="Disordered" evidence="5">
    <location>
        <begin position="795"/>
        <end position="817"/>
    </location>
</feature>
<keyword evidence="2" id="KW-0378">Hydrolase</keyword>
<evidence type="ECO:0000256" key="5">
    <source>
        <dbReference type="SAM" id="MobiDB-lite"/>
    </source>
</evidence>
<feature type="domain" description="Glycoside hydrolase family 20 catalytic" evidence="8">
    <location>
        <begin position="227"/>
        <end position="499"/>
    </location>
</feature>
<dbReference type="InterPro" id="IPR017853">
    <property type="entry name" value="GH"/>
</dbReference>
<dbReference type="Pfam" id="PF10633">
    <property type="entry name" value="NPCBM_assoc"/>
    <property type="match status" value="1"/>
</dbReference>
<keyword evidence="7" id="KW-0732">Signal</keyword>
<comment type="similarity">
    <text evidence="1">Belongs to the glycosyl hydrolase 20 family.</text>
</comment>
<dbReference type="SUPFAM" id="SSF55545">
    <property type="entry name" value="beta-N-acetylhexosaminidase-like domain"/>
    <property type="match status" value="1"/>
</dbReference>
<feature type="domain" description="Pesticidal crystal protein Cry22Aa Ig-like" evidence="12">
    <location>
        <begin position="1060"/>
        <end position="1129"/>
    </location>
</feature>
<keyword evidence="6" id="KW-0812">Transmembrane</keyword>
<evidence type="ECO:0000259" key="11">
    <source>
        <dbReference type="Pfam" id="PF10633"/>
    </source>
</evidence>
<gene>
    <name evidence="13" type="ORF">F7D09_1905</name>
</gene>
<dbReference type="Pfam" id="PF00754">
    <property type="entry name" value="F5_F8_type_C"/>
    <property type="match status" value="1"/>
</dbReference>
<dbReference type="InterPro" id="IPR032179">
    <property type="entry name" value="Cry22Aa_Ig-like"/>
</dbReference>
<reference evidence="13 14" key="1">
    <citation type="submission" date="2019-09" db="EMBL/GenBank/DDBJ databases">
        <title>Characterization of the phylogenetic diversity of two novel species belonging to the genus Bifidobacterium: Bifidobacterium cebidarum sp. nov. and Bifidobacterium leontopitheci sp. nov.</title>
        <authorList>
            <person name="Lugli G.A."/>
            <person name="Duranti S."/>
            <person name="Milani C."/>
            <person name="Turroni F."/>
            <person name="Ventura M."/>
        </authorList>
    </citation>
    <scope>NUCLEOTIDE SEQUENCE [LARGE SCALE GENOMIC DNA]</scope>
    <source>
        <strain evidence="13 14">LMG 31471</strain>
    </source>
</reference>
<sequence>MERNRTPHRGARFVAAMVAGLMIGGVCTTFSASAADTTTAAGYSAAQSDVTLPATVPSLDGWKAATGEWTLGEGTRVVASAALKSRADSLATELSKFTGVDVKAATGEATGKDVSLTLDASKKDALGDEGFTLDIGADGLKVIGATDTGVFYGTRSVSQLLRQGQLTLPAGSVTSKPAYKERGATLCACQINISTDWIDRFLSDMADLRLNYVLMEMKLKPGEENTKKAATWSYYTRDDVKKFVAKAKSYGIDVIPEINSPGHMNIWLENYPEYQLADKNGTKYPNMLDITNPAAVKFYETLIDEYDGVFDTDYWHMGADEYWLGTPGQSYFPAVSEYAAEKYGEGATLNDAFTGFINTINEYVRAKGKKLRIWNDGIVDTKNVTLNKDITVEYWYGASGSRTPQGLADSGYTLMNATDSLYWSRSATGYKVNARALYNNRNWNVGTFTGGRQIDKNYKGLTGAKVSIWPDTSYFQTENEVEQEIFDGLRFVSQMTWSDSRPWANWDAMKAAIDKIGYPLDVREYDYTPVDAGTYTIPELDSVSTGTWTLKTTPDGYYQFKDDASGKCLALYQGVGSSKLVTKHLDVVTQDGARPELRTCTDVSVDWSHRSDANNRNTQKWQIRAGKDGKYTISPALTQQRLAIATGNESSVDLDLLKADTPDAYPVKGTLAQFPPDMVGDNALFTLERKLGMTATEKSTDVTPATPTDITVSVNAATGENTGDVTVTPTVPEGWKVLPGKVNLKSIPAGKTAKAIFRVVNTAEAAEGDADVTFKLTKTSDGSELGSTTVSLNGTLTAEVPTSDPAADSAESTAEQTPVTNAFDKNPNTFWHSDYSNGAQPPHWVAFKADPGEGQKITAVTHLYRQDKADSSLNGPAKTVEVYVVSADGIDSVSKVTDWGDPVVTANFPYTKALQTIKLPDSVPAGAVYVKFLIKDSWGITETGAGVSWAAIAELTAQAPVAAVELTEPEQPKDNPSVTEPEPTQVDKTALKKAVADAEGKLKTPNKYTDAEAVKKAQAALEAAKKVAADDTATQDDVDAAAKTLNDAIGKLVEDTIKPTLAGVDDVTITVGDTFDPLSGVSATDNVKQDLSIVVEGKVDTTKAGVYTLTYTVTDKAGNTTTAKRKVTVKEKGEEPTPSPEPEKPGTGKPGSENPTPEPGKKPAAKPSDKTDGKGKLSATGADTAALTMIAALLAGTGAGVAVARRRRSQC</sequence>
<dbReference type="InterPro" id="IPR013783">
    <property type="entry name" value="Ig-like_fold"/>
</dbReference>
<dbReference type="CDD" id="cd23386">
    <property type="entry name" value="beta-trefoil_Ricin_LNBase"/>
    <property type="match status" value="1"/>
</dbReference>
<dbReference type="InterPro" id="IPR018905">
    <property type="entry name" value="A-galactase_NEW3"/>
</dbReference>
<dbReference type="SUPFAM" id="SSF49785">
    <property type="entry name" value="Galactose-binding domain-like"/>
    <property type="match status" value="1"/>
</dbReference>
<evidence type="ECO:0000313" key="13">
    <source>
        <dbReference type="EMBL" id="KAB7789581.1"/>
    </source>
</evidence>
<evidence type="ECO:0000256" key="6">
    <source>
        <dbReference type="SAM" id="Phobius"/>
    </source>
</evidence>
<dbReference type="InterPro" id="IPR035992">
    <property type="entry name" value="Ricin_B-like_lectins"/>
</dbReference>
<dbReference type="Pfam" id="PF00728">
    <property type="entry name" value="Glyco_hydro_20"/>
    <property type="match status" value="1"/>
</dbReference>
<dbReference type="SUPFAM" id="SSF50370">
    <property type="entry name" value="Ricin B-like lectins"/>
    <property type="match status" value="1"/>
</dbReference>
<accession>A0A6I1GSZ2</accession>
<evidence type="ECO:0000256" key="3">
    <source>
        <dbReference type="ARBA" id="ARBA00023295"/>
    </source>
</evidence>
<evidence type="ECO:0000256" key="2">
    <source>
        <dbReference type="ARBA" id="ARBA00022801"/>
    </source>
</evidence>
<evidence type="ECO:0000313" key="14">
    <source>
        <dbReference type="Proteomes" id="UP000441772"/>
    </source>
</evidence>
<feature type="signal peptide" evidence="7">
    <location>
        <begin position="1"/>
        <end position="34"/>
    </location>
</feature>
<evidence type="ECO:0000259" key="9">
    <source>
        <dbReference type="Pfam" id="PF00754"/>
    </source>
</evidence>
<dbReference type="PANTHER" id="PTHR43678:SF1">
    <property type="entry name" value="BETA-N-ACETYLHEXOSAMINIDASE"/>
    <property type="match status" value="1"/>
</dbReference>
<dbReference type="Proteomes" id="UP000441772">
    <property type="component" value="Unassembled WGS sequence"/>
</dbReference>
<feature type="active site" description="Proton donor" evidence="4">
    <location>
        <position position="321"/>
    </location>
</feature>
<keyword evidence="6" id="KW-0472">Membrane</keyword>
<dbReference type="PANTHER" id="PTHR43678">
    <property type="entry name" value="PUTATIVE (AFU_ORTHOLOGUE AFUA_2G00640)-RELATED"/>
    <property type="match status" value="1"/>
</dbReference>
<keyword evidence="14" id="KW-1185">Reference proteome</keyword>
<dbReference type="InterPro" id="IPR008979">
    <property type="entry name" value="Galactose-bd-like_sf"/>
</dbReference>
<evidence type="ECO:0000256" key="4">
    <source>
        <dbReference type="PIRSR" id="PIRSR625705-1"/>
    </source>
</evidence>
<keyword evidence="6" id="KW-1133">Transmembrane helix</keyword>
<dbReference type="AlphaFoldDB" id="A0A6I1GSZ2"/>
<feature type="domain" description="F5/8 type C" evidence="9">
    <location>
        <begin position="810"/>
        <end position="941"/>
    </location>
</feature>
<evidence type="ECO:0000256" key="7">
    <source>
        <dbReference type="SAM" id="SignalP"/>
    </source>
</evidence>
<feature type="region of interest" description="Disordered" evidence="5">
    <location>
        <begin position="1122"/>
        <end position="1178"/>
    </location>
</feature>
<dbReference type="EMBL" id="WBVT01000042">
    <property type="protein sequence ID" value="KAB7789581.1"/>
    <property type="molecule type" value="Genomic_DNA"/>
</dbReference>
<dbReference type="Gene3D" id="2.80.10.50">
    <property type="match status" value="1"/>
</dbReference>
<dbReference type="InterPro" id="IPR025705">
    <property type="entry name" value="Beta_hexosaminidase_sua/sub"/>
</dbReference>
<feature type="domain" description="Alpha-galactosidase NEW3" evidence="11">
    <location>
        <begin position="704"/>
        <end position="777"/>
    </location>
</feature>
<dbReference type="InterPro" id="IPR029018">
    <property type="entry name" value="Hex-like_dom2"/>
</dbReference>
<dbReference type="Gene3D" id="3.30.379.10">
    <property type="entry name" value="Chitobiase/beta-hexosaminidase domain 2-like"/>
    <property type="match status" value="1"/>
</dbReference>
<dbReference type="Gene3D" id="3.20.20.80">
    <property type="entry name" value="Glycosidases"/>
    <property type="match status" value="1"/>
</dbReference>
<dbReference type="Pfam" id="PF02838">
    <property type="entry name" value="Glyco_hydro_20b"/>
    <property type="match status" value="1"/>
</dbReference>
<dbReference type="PRINTS" id="PR00738">
    <property type="entry name" value="GLHYDRLASE20"/>
</dbReference>
<dbReference type="GO" id="GO:0004563">
    <property type="term" value="F:beta-N-acetylhexosaminidase activity"/>
    <property type="evidence" value="ECO:0007669"/>
    <property type="project" value="InterPro"/>
</dbReference>
<dbReference type="RefSeq" id="WP_193312437.1">
    <property type="nucleotide sequence ID" value="NZ_JBHSKZ010000015.1"/>
</dbReference>
<feature type="transmembrane region" description="Helical" evidence="6">
    <location>
        <begin position="1185"/>
        <end position="1204"/>
    </location>
</feature>
<dbReference type="InterPro" id="IPR015883">
    <property type="entry name" value="Glyco_hydro_20_cat"/>
</dbReference>
<organism evidence="13 14">
    <name type="scientific">Bifidobacterium leontopitheci</name>
    <dbReference type="NCBI Taxonomy" id="2650774"/>
    <lineage>
        <taxon>Bacteria</taxon>
        <taxon>Bacillati</taxon>
        <taxon>Actinomycetota</taxon>
        <taxon>Actinomycetes</taxon>
        <taxon>Bifidobacteriales</taxon>
        <taxon>Bifidobacteriaceae</taxon>
        <taxon>Bifidobacterium</taxon>
    </lineage>
</organism>
<dbReference type="InterPro" id="IPR015882">
    <property type="entry name" value="HEX_bac_N"/>
</dbReference>
<name>A0A6I1GSZ2_9BIFI</name>
<dbReference type="SUPFAM" id="SSF51445">
    <property type="entry name" value="(Trans)glycosidases"/>
    <property type="match status" value="1"/>
</dbReference>
<protein>
    <submittedName>
        <fullName evidence="13">Lacto-N-biosidase</fullName>
    </submittedName>
</protein>
<proteinExistence type="inferred from homology"/>
<evidence type="ECO:0000259" key="8">
    <source>
        <dbReference type="Pfam" id="PF00728"/>
    </source>
</evidence>
<dbReference type="Gene3D" id="2.60.40.10">
    <property type="entry name" value="Immunoglobulins"/>
    <property type="match status" value="1"/>
</dbReference>